<evidence type="ECO:0000313" key="2">
    <source>
        <dbReference type="EMBL" id="OGE05294.1"/>
    </source>
</evidence>
<dbReference type="STRING" id="1797727.A3B51_02670"/>
<proteinExistence type="predicted"/>
<protein>
    <recommendedName>
        <fullName evidence="4">DUF4012 domain-containing protein</fullName>
    </recommendedName>
</protein>
<accession>A0A1F5HMF8</accession>
<gene>
    <name evidence="2" type="ORF">A3B51_02670</name>
</gene>
<name>A0A1F5HMF8_9BACT</name>
<dbReference type="Proteomes" id="UP000176780">
    <property type="component" value="Unassembled WGS sequence"/>
</dbReference>
<evidence type="ECO:0000313" key="3">
    <source>
        <dbReference type="Proteomes" id="UP000176780"/>
    </source>
</evidence>
<dbReference type="Pfam" id="PF13196">
    <property type="entry name" value="DUF4012"/>
    <property type="match status" value="1"/>
</dbReference>
<feature type="transmembrane region" description="Helical" evidence="1">
    <location>
        <begin position="9"/>
        <end position="30"/>
    </location>
</feature>
<keyword evidence="1" id="KW-1133">Transmembrane helix</keyword>
<dbReference type="EMBL" id="MFBQ01000007">
    <property type="protein sequence ID" value="OGE05294.1"/>
    <property type="molecule type" value="Genomic_DNA"/>
</dbReference>
<keyword evidence="1" id="KW-0472">Membrane</keyword>
<keyword evidence="1" id="KW-0812">Transmembrane</keyword>
<reference evidence="2 3" key="1">
    <citation type="journal article" date="2016" name="Nat. Commun.">
        <title>Thousands of microbial genomes shed light on interconnected biogeochemical processes in an aquifer system.</title>
        <authorList>
            <person name="Anantharaman K."/>
            <person name="Brown C.T."/>
            <person name="Hug L.A."/>
            <person name="Sharon I."/>
            <person name="Castelle C.J."/>
            <person name="Probst A.J."/>
            <person name="Thomas B.C."/>
            <person name="Singh A."/>
            <person name="Wilkins M.J."/>
            <person name="Karaoz U."/>
            <person name="Brodie E.L."/>
            <person name="Williams K.H."/>
            <person name="Hubbard S.S."/>
            <person name="Banfield J.F."/>
        </authorList>
    </citation>
    <scope>NUCLEOTIDE SEQUENCE [LARGE SCALE GENOMIC DNA]</scope>
</reference>
<dbReference type="InterPro" id="IPR025101">
    <property type="entry name" value="DUF4012"/>
</dbReference>
<dbReference type="AlphaFoldDB" id="A0A1F5HMF8"/>
<sequence>MQTLKRKIIVFILILIIFFGFFSFFSFISLKKAITSTQKVAGAAKLQDLDATKAYIKDAKKDFNSTKRWLFFLTPLRAIPVAGWYVADAQRGVDAAIYGLNAAQTLTDAVTPYADVLGLKGKGTFLGGTAQERLASVIDTLSKVTPQLDSVGQDLGKARLQIDKIQSWRYPDILPGKPGTKIKNAKNAIDQIETFVVDTRPLIDVLPKIMGQDKEKKYLILFQNDKELRPTGGFITAYAVFRVNKGVIESEQSEDIYRLDSTLLKKVPAPAPILKYLPNVPTLNLRDSNLSPDYFVSMKQFEDLYAFTQDKKEIDGIIALDTQFVLMMINVLGPLEAFGTKFTAEQINACACPQIIYELERYADEPTAFEKSDRKGIIGVLMQQMMAKTFEAPKSKWPNLLGTVLAALNQKDLLLYFHDQSVQQAVERINFAGRIYQYDGDYFLINEANFAGAKSNLYIQESVKQVVKKDKDDKLNKKVTIEYKYPRRGDDCGLERKGGLCLAGIYRDWIRIYVPKGSTLIKSSGTEVRLTASEDLDKTVFEGFFTIRPEGTAKIELEYTIPIKVQDQYKLLIQKQPGTSGHTYEIEAFGKKQKGFPLDRDKELIIKL</sequence>
<evidence type="ECO:0000256" key="1">
    <source>
        <dbReference type="SAM" id="Phobius"/>
    </source>
</evidence>
<comment type="caution">
    <text evidence="2">The sequence shown here is derived from an EMBL/GenBank/DDBJ whole genome shotgun (WGS) entry which is preliminary data.</text>
</comment>
<evidence type="ECO:0008006" key="4">
    <source>
        <dbReference type="Google" id="ProtNLM"/>
    </source>
</evidence>
<organism evidence="2 3">
    <name type="scientific">Candidatus Curtissbacteria bacterium RIFCSPLOWO2_01_FULL_41_18</name>
    <dbReference type="NCBI Taxonomy" id="1797727"/>
    <lineage>
        <taxon>Bacteria</taxon>
        <taxon>Candidatus Curtissiibacteriota</taxon>
    </lineage>
</organism>